<dbReference type="EMBL" id="BMFR01000006">
    <property type="protein sequence ID" value="GGG73978.1"/>
    <property type="molecule type" value="Genomic_DNA"/>
</dbReference>
<evidence type="ECO:0000313" key="2">
    <source>
        <dbReference type="EMBL" id="GGG73978.1"/>
    </source>
</evidence>
<accession>A0A917HBJ4</accession>
<keyword evidence="1" id="KW-1133">Transmembrane helix</keyword>
<keyword evidence="1" id="KW-0472">Membrane</keyword>
<name>A0A917HBJ4_9BACI</name>
<comment type="caution">
    <text evidence="2">The sequence shown here is derived from an EMBL/GenBank/DDBJ whole genome shotgun (WGS) entry which is preliminary data.</text>
</comment>
<keyword evidence="3" id="KW-1185">Reference proteome</keyword>
<dbReference type="RefSeq" id="WP_188455077.1">
    <property type="nucleotide sequence ID" value="NZ_BMFR01000006.1"/>
</dbReference>
<dbReference type="AlphaFoldDB" id="A0A917HBJ4"/>
<proteinExistence type="predicted"/>
<evidence type="ECO:0000313" key="3">
    <source>
        <dbReference type="Proteomes" id="UP000622860"/>
    </source>
</evidence>
<keyword evidence="1" id="KW-0812">Transmembrane</keyword>
<sequence>MWTKYLGGLDDILVLICTVLAFLIPLIIYKVNRKFHGFGDPPWKEKEKGVDET</sequence>
<reference evidence="2" key="2">
    <citation type="submission" date="2020-09" db="EMBL/GenBank/DDBJ databases">
        <authorList>
            <person name="Sun Q."/>
            <person name="Zhou Y."/>
        </authorList>
    </citation>
    <scope>NUCLEOTIDE SEQUENCE</scope>
    <source>
        <strain evidence="2">CGMCC 1.12754</strain>
    </source>
</reference>
<reference evidence="2" key="1">
    <citation type="journal article" date="2014" name="Int. J. Syst. Evol. Microbiol.">
        <title>Complete genome sequence of Corynebacterium casei LMG S-19264T (=DSM 44701T), isolated from a smear-ripened cheese.</title>
        <authorList>
            <consortium name="US DOE Joint Genome Institute (JGI-PGF)"/>
            <person name="Walter F."/>
            <person name="Albersmeier A."/>
            <person name="Kalinowski J."/>
            <person name="Ruckert C."/>
        </authorList>
    </citation>
    <scope>NUCLEOTIDE SEQUENCE</scope>
    <source>
        <strain evidence="2">CGMCC 1.12754</strain>
    </source>
</reference>
<protein>
    <submittedName>
        <fullName evidence="2">Uncharacterized protein</fullName>
    </submittedName>
</protein>
<organism evidence="2 3">
    <name type="scientific">Virgibacillus oceani</name>
    <dbReference type="NCBI Taxonomy" id="1479511"/>
    <lineage>
        <taxon>Bacteria</taxon>
        <taxon>Bacillati</taxon>
        <taxon>Bacillota</taxon>
        <taxon>Bacilli</taxon>
        <taxon>Bacillales</taxon>
        <taxon>Bacillaceae</taxon>
        <taxon>Virgibacillus</taxon>
    </lineage>
</organism>
<feature type="transmembrane region" description="Helical" evidence="1">
    <location>
        <begin position="12"/>
        <end position="29"/>
    </location>
</feature>
<dbReference type="Proteomes" id="UP000622860">
    <property type="component" value="Unassembled WGS sequence"/>
</dbReference>
<evidence type="ECO:0000256" key="1">
    <source>
        <dbReference type="SAM" id="Phobius"/>
    </source>
</evidence>
<gene>
    <name evidence="2" type="ORF">GCM10011398_18170</name>
</gene>